<feature type="compositionally biased region" description="Polar residues" evidence="6">
    <location>
        <begin position="79"/>
        <end position="91"/>
    </location>
</feature>
<reference evidence="7" key="2">
    <citation type="submission" date="2025-08" db="UniProtKB">
        <authorList>
            <consortium name="Ensembl"/>
        </authorList>
    </citation>
    <scope>IDENTIFICATION</scope>
</reference>
<dbReference type="Bgee" id="ENSLACG00000003447">
    <property type="expression patterns" value="Expressed in muscle tissue and 6 other cell types or tissues"/>
</dbReference>
<dbReference type="InterPro" id="IPR028322">
    <property type="entry name" value="PNRC-like_rgn"/>
</dbReference>
<dbReference type="OMA" id="RRHENSH"/>
<evidence type="ECO:0000313" key="7">
    <source>
        <dbReference type="Ensembl" id="ENSLACP00000003870.1"/>
    </source>
</evidence>
<evidence type="ECO:0000256" key="3">
    <source>
        <dbReference type="ARBA" id="ARBA00023159"/>
    </source>
</evidence>
<dbReference type="Proteomes" id="UP000008672">
    <property type="component" value="Unassembled WGS sequence"/>
</dbReference>
<evidence type="ECO:0000256" key="5">
    <source>
        <dbReference type="ARBA" id="ARBA00023242"/>
    </source>
</evidence>
<dbReference type="GO" id="GO:0005634">
    <property type="term" value="C:nucleus"/>
    <property type="evidence" value="ECO:0007669"/>
    <property type="project" value="UniProtKB-SubCell"/>
</dbReference>
<gene>
    <name evidence="7" type="primary">PNRC1</name>
</gene>
<feature type="region of interest" description="Disordered" evidence="6">
    <location>
        <begin position="1"/>
        <end position="60"/>
    </location>
</feature>
<comment type="subcellular location">
    <subcellularLocation>
        <location evidence="1">Nucleus</location>
    </subcellularLocation>
</comment>
<dbReference type="GO" id="GO:0016071">
    <property type="term" value="P:mRNA metabolic process"/>
    <property type="evidence" value="ECO:0007669"/>
    <property type="project" value="UniProtKB-ARBA"/>
</dbReference>
<evidence type="ECO:0000256" key="4">
    <source>
        <dbReference type="ARBA" id="ARBA00023163"/>
    </source>
</evidence>
<dbReference type="FunCoup" id="H3A2J9">
    <property type="interactions" value="722"/>
</dbReference>
<protein>
    <submittedName>
        <fullName evidence="7">Proline rich nuclear receptor coactivator 1</fullName>
    </submittedName>
</protein>
<organism evidence="7 8">
    <name type="scientific">Latimeria chalumnae</name>
    <name type="common">Coelacanth</name>
    <dbReference type="NCBI Taxonomy" id="7897"/>
    <lineage>
        <taxon>Eukaryota</taxon>
        <taxon>Metazoa</taxon>
        <taxon>Chordata</taxon>
        <taxon>Craniata</taxon>
        <taxon>Vertebrata</taxon>
        <taxon>Euteleostomi</taxon>
        <taxon>Coelacanthiformes</taxon>
        <taxon>Coelacanthidae</taxon>
        <taxon>Latimeria</taxon>
    </lineage>
</organism>
<keyword evidence="8" id="KW-1185">Reference proteome</keyword>
<dbReference type="EMBL" id="AFYH01228144">
    <property type="status" value="NOT_ANNOTATED_CDS"/>
    <property type="molecule type" value="Genomic_DNA"/>
</dbReference>
<accession>H3A2J9</accession>
<evidence type="ECO:0000256" key="6">
    <source>
        <dbReference type="SAM" id="MobiDB-lite"/>
    </source>
</evidence>
<dbReference type="AlphaFoldDB" id="H3A2J9"/>
<evidence type="ECO:0000256" key="1">
    <source>
        <dbReference type="ARBA" id="ARBA00004123"/>
    </source>
</evidence>
<feature type="region of interest" description="Disordered" evidence="6">
    <location>
        <begin position="79"/>
        <end position="126"/>
    </location>
</feature>
<dbReference type="GeneTree" id="ENSGT00530000063881"/>
<dbReference type="InterPro" id="IPR026780">
    <property type="entry name" value="PNRC1/2"/>
</dbReference>
<dbReference type="Pfam" id="PF15365">
    <property type="entry name" value="PNRC"/>
    <property type="match status" value="1"/>
</dbReference>
<dbReference type="Ensembl" id="ENSLACT00000003905.1">
    <property type="protein sequence ID" value="ENSLACP00000003870.1"/>
    <property type="gene ID" value="ENSLACG00000003447.1"/>
</dbReference>
<proteinExistence type="predicted"/>
<dbReference type="eggNOG" id="ENOG502RYBG">
    <property type="taxonomic scope" value="Eukaryota"/>
</dbReference>
<keyword evidence="2" id="KW-0805">Transcription regulation</keyword>
<reference evidence="8" key="1">
    <citation type="submission" date="2011-08" db="EMBL/GenBank/DDBJ databases">
        <title>The draft genome of Latimeria chalumnae.</title>
        <authorList>
            <person name="Di Palma F."/>
            <person name="Alfoldi J."/>
            <person name="Johnson J."/>
            <person name="Berlin A."/>
            <person name="Gnerre S."/>
            <person name="Jaffe D."/>
            <person name="MacCallum I."/>
            <person name="Young S."/>
            <person name="Walker B.J."/>
            <person name="Lander E."/>
            <person name="Lindblad-Toh K."/>
        </authorList>
    </citation>
    <scope>NUCLEOTIDE SEQUENCE [LARGE SCALE GENOMIC DNA]</scope>
    <source>
        <strain evidence="8">Wild caught</strain>
    </source>
</reference>
<feature type="compositionally biased region" description="Pro residues" evidence="6">
    <location>
        <begin position="27"/>
        <end position="38"/>
    </location>
</feature>
<sequence length="278" mass="30551">MHPLPAPGGAAVLLGEKQQESLENKPAAPPPPPPPPPLSTRRPGSLLKKSGCGRKVRPSPAPLHARYLQYQQQQNNSNILHNNSSTKTAQGGLSAGGRLKSEPVAARNRGEAAPAVHHHHPKPCSRKEVLKSKMGRSEKITVPHSQHIHSIHKCEQPSNINKQRSKHNLHLVKATSVRRHENSHQQNAAFPDVQLKDKNPLNNVNNLQNTELRKKCELISEALSTTEAVNYAGAKFSDPPSPSVLPKPPSHWVGKVVRHSDQSRELMTVHLKTLLKVQ</sequence>
<reference evidence="7" key="3">
    <citation type="submission" date="2025-09" db="UniProtKB">
        <authorList>
            <consortium name="Ensembl"/>
        </authorList>
    </citation>
    <scope>IDENTIFICATION</scope>
</reference>
<evidence type="ECO:0000313" key="8">
    <source>
        <dbReference type="Proteomes" id="UP000008672"/>
    </source>
</evidence>
<dbReference type="InParanoid" id="H3A2J9"/>
<dbReference type="PANTHER" id="PTHR15405">
    <property type="entry name" value="PROLINE-RICH NUCLEAR RECEPTOR COACTIVATOR"/>
    <property type="match status" value="1"/>
</dbReference>
<keyword evidence="5" id="KW-0539">Nucleus</keyword>
<name>H3A2J9_LATCH</name>
<dbReference type="STRING" id="7897.ENSLACP00000003870"/>
<keyword evidence="3" id="KW-0010">Activator</keyword>
<keyword evidence="4" id="KW-0804">Transcription</keyword>
<dbReference type="HOGENOM" id="CLU_087488_0_0_1"/>
<evidence type="ECO:0000256" key="2">
    <source>
        <dbReference type="ARBA" id="ARBA00023015"/>
    </source>
</evidence>